<evidence type="ECO:0000313" key="1">
    <source>
        <dbReference type="EMBL" id="SVB62835.1"/>
    </source>
</evidence>
<dbReference type="Pfam" id="PF14486">
    <property type="entry name" value="DUF4432"/>
    <property type="match status" value="1"/>
</dbReference>
<name>A0A382FJK8_9ZZZZ</name>
<dbReference type="Gene3D" id="2.70.98.10">
    <property type="match status" value="1"/>
</dbReference>
<dbReference type="GO" id="GO:0030246">
    <property type="term" value="F:carbohydrate binding"/>
    <property type="evidence" value="ECO:0007669"/>
    <property type="project" value="InterPro"/>
</dbReference>
<reference evidence="1" key="1">
    <citation type="submission" date="2018-05" db="EMBL/GenBank/DDBJ databases">
        <authorList>
            <person name="Lanie J.A."/>
            <person name="Ng W.-L."/>
            <person name="Kazmierczak K.M."/>
            <person name="Andrzejewski T.M."/>
            <person name="Davidsen T.M."/>
            <person name="Wayne K.J."/>
            <person name="Tettelin H."/>
            <person name="Glass J.I."/>
            <person name="Rusch D."/>
            <person name="Podicherti R."/>
            <person name="Tsui H.-C.T."/>
            <person name="Winkler M.E."/>
        </authorList>
    </citation>
    <scope>NUCLEOTIDE SEQUENCE</scope>
</reference>
<dbReference type="InterPro" id="IPR014718">
    <property type="entry name" value="GH-type_carb-bd"/>
</dbReference>
<dbReference type="InterPro" id="IPR027839">
    <property type="entry name" value="DUF4432"/>
</dbReference>
<protein>
    <recommendedName>
        <fullName evidence="2">DUF4432 domain-containing protein</fullName>
    </recommendedName>
</protein>
<proteinExistence type="predicted"/>
<organism evidence="1">
    <name type="scientific">marine metagenome</name>
    <dbReference type="NCBI Taxonomy" id="408172"/>
    <lineage>
        <taxon>unclassified sequences</taxon>
        <taxon>metagenomes</taxon>
        <taxon>ecological metagenomes</taxon>
    </lineage>
</organism>
<evidence type="ECO:0008006" key="2">
    <source>
        <dbReference type="Google" id="ProtNLM"/>
    </source>
</evidence>
<dbReference type="AlphaFoldDB" id="A0A382FJK8"/>
<accession>A0A382FJK8</accession>
<sequence>MGKDDEMATLFGRLHTRQQILDRVGDISQVAGARRAELTEGNERGAGLIEVFNASGLCFSLLPGRALDIASAHYKGMSLCFRSKTGDVGPAFYEPAGHDWMRGSFMGLLTTCGLTFVGHPEVDPEEENTELGLHGRLSYIPAKDVSARGVWEGDDYVIRVGGRMREHAMFGHCLEMTREISTILGEKTIRIHDRVENLGVDPAPLMVVYHTNPGWPLLDRGARMLINSKKSTEWTQDREVTPEDYCMIGGPRARAHDDVYVHRPAADRRGMVHVGLVNDRLGLGLTWTFPRRELPILNQWQHFHKGTYVTGLEPGNCSVLGRTWNRKHGALEYIAPGATRDFHLQLGVLDGAREIRAFEHSLK</sequence>
<dbReference type="EMBL" id="UINC01050177">
    <property type="protein sequence ID" value="SVB62835.1"/>
    <property type="molecule type" value="Genomic_DNA"/>
</dbReference>
<gene>
    <name evidence="1" type="ORF">METZ01_LOCUS215689</name>
</gene>
<dbReference type="CDD" id="cd09023">
    <property type="entry name" value="Aldose_epim_Ec_c4013"/>
    <property type="match status" value="1"/>
</dbReference>